<evidence type="ECO:0000313" key="10">
    <source>
        <dbReference type="Proteomes" id="UP000887566"/>
    </source>
</evidence>
<evidence type="ECO:0000256" key="8">
    <source>
        <dbReference type="SAM" id="MobiDB-lite"/>
    </source>
</evidence>
<keyword evidence="10" id="KW-1185">Reference proteome</keyword>
<keyword evidence="3 9" id="KW-0812">Transmembrane</keyword>
<keyword evidence="4" id="KW-0256">Endoplasmic reticulum</keyword>
<keyword evidence="7 9" id="KW-0472">Membrane</keyword>
<dbReference type="GO" id="GO:0005789">
    <property type="term" value="C:endoplasmic reticulum membrane"/>
    <property type="evidence" value="ECO:0007669"/>
    <property type="project" value="UniProtKB-SubCell"/>
</dbReference>
<evidence type="ECO:0000256" key="7">
    <source>
        <dbReference type="ARBA" id="ARBA00023136"/>
    </source>
</evidence>
<dbReference type="Pfam" id="PF06775">
    <property type="entry name" value="Seipin"/>
    <property type="match status" value="1"/>
</dbReference>
<dbReference type="InterPro" id="IPR009617">
    <property type="entry name" value="Seipin"/>
</dbReference>
<dbReference type="PANTHER" id="PTHR21212">
    <property type="entry name" value="BERNARDINELLI-SEIP CONGENITAL LIPODYSTROPHY 2 HOMOLOG BSCL2 PROTEIN"/>
    <property type="match status" value="1"/>
</dbReference>
<dbReference type="GO" id="GO:0140042">
    <property type="term" value="P:lipid droplet formation"/>
    <property type="evidence" value="ECO:0007669"/>
    <property type="project" value="UniProtKB-ARBA"/>
</dbReference>
<dbReference type="CDD" id="cd23995">
    <property type="entry name" value="Seipin_BSCL2_like"/>
    <property type="match status" value="1"/>
</dbReference>
<protein>
    <recommendedName>
        <fullName evidence="2">Seipin</fullName>
    </recommendedName>
</protein>
<accession>A0A914UKA5</accession>
<evidence type="ECO:0000256" key="5">
    <source>
        <dbReference type="ARBA" id="ARBA00022989"/>
    </source>
</evidence>
<evidence type="ECO:0000256" key="1">
    <source>
        <dbReference type="ARBA" id="ARBA00004477"/>
    </source>
</evidence>
<keyword evidence="6" id="KW-0443">Lipid metabolism</keyword>
<evidence type="ECO:0000256" key="3">
    <source>
        <dbReference type="ARBA" id="ARBA00022692"/>
    </source>
</evidence>
<dbReference type="WBParaSite" id="PSAMB.scaffold10541size4009.g33388.t1">
    <property type="protein sequence ID" value="PSAMB.scaffold10541size4009.g33388.t1"/>
    <property type="gene ID" value="PSAMB.scaffold10541size4009.g33388"/>
</dbReference>
<feature type="transmembrane region" description="Helical" evidence="9">
    <location>
        <begin position="25"/>
        <end position="45"/>
    </location>
</feature>
<feature type="region of interest" description="Disordered" evidence="8">
    <location>
        <begin position="294"/>
        <end position="320"/>
    </location>
</feature>
<comment type="subcellular location">
    <subcellularLocation>
        <location evidence="1">Endoplasmic reticulum membrane</location>
        <topology evidence="1">Multi-pass membrane protein</topology>
    </subcellularLocation>
</comment>
<sequence>MKLLRWLVTLAPVEGTVKNVCLLASNVVFVVGSALIFALLVRHWWLPTVSSLHTQLNFLFDTCQQDLGGICSFPTANISLVTAYGERVFTPGTAYSIVVDLTLVDCLENKHVGLFLTTLRLFGDRGNQLVAFARSSMFRHRAGIFQTLRRFVFLPFYLIGWTNEVEPLRLEFASQYYEKPGDPAVTLLVELQNKVVVVESAELSIEAQFGFVQSFLHYWPLTSAFFLFITVLACLGGVSMLYWTQKSAVYVFHRLEERASVRKVRREEAAAVERVRNELVKEELPECPSVSSIPGWDVTPNEIRRRHAGKDRRKGERSTV</sequence>
<evidence type="ECO:0000313" key="11">
    <source>
        <dbReference type="WBParaSite" id="PSAMB.scaffold10541size4009.g33388.t1"/>
    </source>
</evidence>
<organism evidence="10 11">
    <name type="scientific">Plectus sambesii</name>
    <dbReference type="NCBI Taxonomy" id="2011161"/>
    <lineage>
        <taxon>Eukaryota</taxon>
        <taxon>Metazoa</taxon>
        <taxon>Ecdysozoa</taxon>
        <taxon>Nematoda</taxon>
        <taxon>Chromadorea</taxon>
        <taxon>Plectida</taxon>
        <taxon>Plectina</taxon>
        <taxon>Plectoidea</taxon>
        <taxon>Plectidae</taxon>
        <taxon>Plectus</taxon>
    </lineage>
</organism>
<dbReference type="Proteomes" id="UP000887566">
    <property type="component" value="Unplaced"/>
</dbReference>
<dbReference type="PANTHER" id="PTHR21212:SF0">
    <property type="entry name" value="SEIPIN"/>
    <property type="match status" value="1"/>
</dbReference>
<evidence type="ECO:0000256" key="4">
    <source>
        <dbReference type="ARBA" id="ARBA00022824"/>
    </source>
</evidence>
<evidence type="ECO:0000256" key="9">
    <source>
        <dbReference type="SAM" id="Phobius"/>
    </source>
</evidence>
<evidence type="ECO:0000256" key="2">
    <source>
        <dbReference type="ARBA" id="ARBA00022064"/>
    </source>
</evidence>
<evidence type="ECO:0000256" key="6">
    <source>
        <dbReference type="ARBA" id="ARBA00023098"/>
    </source>
</evidence>
<proteinExistence type="predicted"/>
<keyword evidence="5 9" id="KW-1133">Transmembrane helix</keyword>
<reference evidence="11" key="1">
    <citation type="submission" date="2022-11" db="UniProtKB">
        <authorList>
            <consortium name="WormBaseParasite"/>
        </authorList>
    </citation>
    <scope>IDENTIFICATION</scope>
</reference>
<feature type="transmembrane region" description="Helical" evidence="9">
    <location>
        <begin position="224"/>
        <end position="244"/>
    </location>
</feature>
<dbReference type="AlphaFoldDB" id="A0A914UKA5"/>
<dbReference type="GO" id="GO:0006629">
    <property type="term" value="P:lipid metabolic process"/>
    <property type="evidence" value="ECO:0007669"/>
    <property type="project" value="UniProtKB-KW"/>
</dbReference>
<name>A0A914UKA5_9BILA</name>